<reference evidence="1" key="1">
    <citation type="journal article" date="2021" name="Proc. Natl. Acad. Sci. U.S.A.">
        <title>A Catalog of Tens of Thousands of Viruses from Human Metagenomes Reveals Hidden Associations with Chronic Diseases.</title>
        <authorList>
            <person name="Tisza M.J."/>
            <person name="Buck C.B."/>
        </authorList>
    </citation>
    <scope>NUCLEOTIDE SEQUENCE</scope>
    <source>
        <strain evidence="1">Ctdv95</strain>
    </source>
</reference>
<dbReference type="Pfam" id="PF19952">
    <property type="entry name" value="DUF6414"/>
    <property type="match status" value="1"/>
</dbReference>
<proteinExistence type="predicted"/>
<accession>A0A8S5QBJ5</accession>
<dbReference type="InterPro" id="IPR045633">
    <property type="entry name" value="DUF6414"/>
</dbReference>
<protein>
    <submittedName>
        <fullName evidence="1">Uncharacterized protein</fullName>
    </submittedName>
</protein>
<evidence type="ECO:0000313" key="1">
    <source>
        <dbReference type="EMBL" id="DAE16141.1"/>
    </source>
</evidence>
<organism evidence="1">
    <name type="scientific">Myoviridae sp. ctdv95</name>
    <dbReference type="NCBI Taxonomy" id="2825143"/>
    <lineage>
        <taxon>Viruses</taxon>
        <taxon>Duplodnaviria</taxon>
        <taxon>Heunggongvirae</taxon>
        <taxon>Uroviricota</taxon>
        <taxon>Caudoviricetes</taxon>
    </lineage>
</organism>
<sequence>MKATISELLGKSSVCIERNKKVKIMKEIIYLDTKLVNSLLAQQNSGLITKLVNEDGESDARTEGSTEQTTTSSDVGLSALLKAAGSYSNTNVDSYNFVFSKSNKNLVETALDDYSLDLLITGLEAKNLIKHSDYQDGDLISVSGELTAFNFEQLAETSDLEEISFLLPGYDEFKSLKSEYGKIKGRDKYLPRAKEIQQALSTNGWDVFEMIKHMSVYLKKLLPETNLIKISNTFSILPLEFLRVQSVQLSFMQLGKRKIKMLGICSSTFDEQVPSDFSHMEDSNLMLKYAPTTILNIILGSFGMIDKADHLVRPIAIYFED</sequence>
<dbReference type="EMBL" id="BK015616">
    <property type="protein sequence ID" value="DAE16141.1"/>
    <property type="molecule type" value="Genomic_DNA"/>
</dbReference>
<name>A0A8S5QBJ5_9CAUD</name>